<evidence type="ECO:0000256" key="6">
    <source>
        <dbReference type="ARBA" id="ARBA00022692"/>
    </source>
</evidence>
<comment type="similarity">
    <text evidence="2 10">Belongs to the TonB family.</text>
</comment>
<evidence type="ECO:0000256" key="8">
    <source>
        <dbReference type="ARBA" id="ARBA00022989"/>
    </source>
</evidence>
<evidence type="ECO:0000259" key="12">
    <source>
        <dbReference type="PROSITE" id="PS52015"/>
    </source>
</evidence>
<dbReference type="OrthoDB" id="8448705at2"/>
<dbReference type="PRINTS" id="PR01374">
    <property type="entry name" value="TONBPROTEIN"/>
</dbReference>
<keyword evidence="14" id="KW-1185">Reference proteome</keyword>
<feature type="compositionally biased region" description="Pro residues" evidence="11">
    <location>
        <begin position="143"/>
        <end position="157"/>
    </location>
</feature>
<comment type="function">
    <text evidence="10">Interacts with outer membrane receptor proteins that carry out high-affinity binding and energy dependent uptake into the periplasmic space of specific substrates. It could act to transduce energy from the cytoplasmic membrane to specific energy-requiring processes in the outer membrane, resulting in the release into the periplasm of ligands bound by these outer membrane proteins.</text>
</comment>
<keyword evidence="9" id="KW-0472">Membrane</keyword>
<name>A0A3Q8XTU3_9HYPH</name>
<dbReference type="PANTHER" id="PTHR33446">
    <property type="entry name" value="PROTEIN TONB-RELATED"/>
    <property type="match status" value="1"/>
</dbReference>
<dbReference type="Gene3D" id="3.30.1150.10">
    <property type="match status" value="1"/>
</dbReference>
<keyword evidence="4 10" id="KW-1003">Cell membrane</keyword>
<keyword evidence="5 10" id="KW-0997">Cell inner membrane</keyword>
<feature type="region of interest" description="Disordered" evidence="11">
    <location>
        <begin position="36"/>
        <end position="70"/>
    </location>
</feature>
<dbReference type="InterPro" id="IPR051045">
    <property type="entry name" value="TonB-dependent_transducer"/>
</dbReference>
<evidence type="ECO:0000256" key="9">
    <source>
        <dbReference type="ARBA" id="ARBA00023136"/>
    </source>
</evidence>
<dbReference type="Pfam" id="PF03544">
    <property type="entry name" value="TonB_C"/>
    <property type="match status" value="1"/>
</dbReference>
<feature type="compositionally biased region" description="Polar residues" evidence="11">
    <location>
        <begin position="51"/>
        <end position="60"/>
    </location>
</feature>
<dbReference type="GO" id="GO:0030288">
    <property type="term" value="C:outer membrane-bounded periplasmic space"/>
    <property type="evidence" value="ECO:0007669"/>
    <property type="project" value="InterPro"/>
</dbReference>
<dbReference type="GO" id="GO:0031992">
    <property type="term" value="F:energy transducer activity"/>
    <property type="evidence" value="ECO:0007669"/>
    <property type="project" value="InterPro"/>
</dbReference>
<dbReference type="Proteomes" id="UP000268192">
    <property type="component" value="Chromosome"/>
</dbReference>
<dbReference type="NCBIfam" id="TIGR01352">
    <property type="entry name" value="tonB_Cterm"/>
    <property type="match status" value="1"/>
</dbReference>
<evidence type="ECO:0000256" key="3">
    <source>
        <dbReference type="ARBA" id="ARBA00022448"/>
    </source>
</evidence>
<evidence type="ECO:0000256" key="7">
    <source>
        <dbReference type="ARBA" id="ARBA00022927"/>
    </source>
</evidence>
<evidence type="ECO:0000256" key="5">
    <source>
        <dbReference type="ARBA" id="ARBA00022519"/>
    </source>
</evidence>
<evidence type="ECO:0000256" key="10">
    <source>
        <dbReference type="RuleBase" id="RU362123"/>
    </source>
</evidence>
<dbReference type="GO" id="GO:0015031">
    <property type="term" value="P:protein transport"/>
    <property type="evidence" value="ECO:0007669"/>
    <property type="project" value="UniProtKB-UniRule"/>
</dbReference>
<keyword evidence="6" id="KW-0812">Transmembrane</keyword>
<dbReference type="SUPFAM" id="SSF74653">
    <property type="entry name" value="TolA/TonB C-terminal domain"/>
    <property type="match status" value="1"/>
</dbReference>
<dbReference type="PROSITE" id="PS52015">
    <property type="entry name" value="TONB_CTD"/>
    <property type="match status" value="1"/>
</dbReference>
<organism evidence="13 14">
    <name type="scientific">Georhizobium profundi</name>
    <dbReference type="NCBI Taxonomy" id="2341112"/>
    <lineage>
        <taxon>Bacteria</taxon>
        <taxon>Pseudomonadati</taxon>
        <taxon>Pseudomonadota</taxon>
        <taxon>Alphaproteobacteria</taxon>
        <taxon>Hyphomicrobiales</taxon>
        <taxon>Rhizobiaceae</taxon>
        <taxon>Georhizobium</taxon>
    </lineage>
</organism>
<keyword evidence="7 10" id="KW-0653">Protein transport</keyword>
<feature type="compositionally biased region" description="Low complexity" evidence="11">
    <location>
        <begin position="36"/>
        <end position="50"/>
    </location>
</feature>
<dbReference type="AlphaFoldDB" id="A0A3Q8XTU3"/>
<evidence type="ECO:0000313" key="13">
    <source>
        <dbReference type="EMBL" id="AZN73869.1"/>
    </source>
</evidence>
<sequence length="304" mass="31594">MNRTPDIQIAGGGPISVSMIGSAFEDAELMGEVTPEPVETAPVEPVETAEQAITPQQTPVETPESEAETLRATPVEEIAPSADGIVVAEEPAPTEPEPFEMVEQETVPVEPEPLEAESAPEEAPIASAETIEPLPDPIANAPIPTPRPAYTPPPPPRQVAEPARPAPQAQGNQGQQQAQQRQGTSDGQARSGAATQGSQASAQAQAAGNAAVSNYPGQVVTRLRRALRYPAAARRDRLTGEVHVSFTIAAGGGVSGISVVRSSGSPVLDQAAIETVQRAAPFPQIPQAAGRSSWPFSVPLAFTR</sequence>
<dbReference type="PANTHER" id="PTHR33446:SF2">
    <property type="entry name" value="PROTEIN TONB"/>
    <property type="match status" value="1"/>
</dbReference>
<dbReference type="InterPro" id="IPR006260">
    <property type="entry name" value="TonB/TolA_C"/>
</dbReference>
<proteinExistence type="inferred from homology"/>
<dbReference type="GO" id="GO:0098797">
    <property type="term" value="C:plasma membrane protein complex"/>
    <property type="evidence" value="ECO:0007669"/>
    <property type="project" value="TreeGrafter"/>
</dbReference>
<keyword evidence="3 10" id="KW-0813">Transport</keyword>
<dbReference type="GO" id="GO:0055085">
    <property type="term" value="P:transmembrane transport"/>
    <property type="evidence" value="ECO:0007669"/>
    <property type="project" value="InterPro"/>
</dbReference>
<evidence type="ECO:0000256" key="2">
    <source>
        <dbReference type="ARBA" id="ARBA00006555"/>
    </source>
</evidence>
<dbReference type="GO" id="GO:0015891">
    <property type="term" value="P:siderophore transport"/>
    <property type="evidence" value="ECO:0007669"/>
    <property type="project" value="InterPro"/>
</dbReference>
<evidence type="ECO:0000256" key="1">
    <source>
        <dbReference type="ARBA" id="ARBA00004383"/>
    </source>
</evidence>
<dbReference type="InterPro" id="IPR003538">
    <property type="entry name" value="TonB"/>
</dbReference>
<keyword evidence="8" id="KW-1133">Transmembrane helix</keyword>
<dbReference type="EMBL" id="CP032509">
    <property type="protein sequence ID" value="AZN73869.1"/>
    <property type="molecule type" value="Genomic_DNA"/>
</dbReference>
<keyword evidence="10" id="KW-0735">Signal-anchor</keyword>
<dbReference type="KEGG" id="abaw:D5400_15685"/>
<reference evidence="13 14" key="1">
    <citation type="submission" date="2018-09" db="EMBL/GenBank/DDBJ databases">
        <title>Marinorhizobium profundi gen. nov., sp. nov., isolated from a deep-sea sediment sample from the New Britain Trench and proposal of Marinorhizobiaceae fam. nov. in the order Rhizobiales of the class Alphaproteobacteria.</title>
        <authorList>
            <person name="Cao J."/>
        </authorList>
    </citation>
    <scope>NUCLEOTIDE SEQUENCE [LARGE SCALE GENOMIC DNA]</scope>
    <source>
        <strain evidence="13 14">WS11</strain>
    </source>
</reference>
<feature type="compositionally biased region" description="Low complexity" evidence="11">
    <location>
        <begin position="121"/>
        <end position="133"/>
    </location>
</feature>
<dbReference type="InterPro" id="IPR037682">
    <property type="entry name" value="TonB_C"/>
</dbReference>
<evidence type="ECO:0000256" key="4">
    <source>
        <dbReference type="ARBA" id="ARBA00022475"/>
    </source>
</evidence>
<feature type="compositionally biased region" description="Low complexity" evidence="11">
    <location>
        <begin position="158"/>
        <end position="201"/>
    </location>
</feature>
<feature type="region of interest" description="Disordered" evidence="11">
    <location>
        <begin position="91"/>
        <end position="201"/>
    </location>
</feature>
<evidence type="ECO:0000256" key="11">
    <source>
        <dbReference type="SAM" id="MobiDB-lite"/>
    </source>
</evidence>
<gene>
    <name evidence="13" type="ORF">D5400_15685</name>
</gene>
<accession>A0A3Q8XTU3</accession>
<evidence type="ECO:0000313" key="14">
    <source>
        <dbReference type="Proteomes" id="UP000268192"/>
    </source>
</evidence>
<feature type="domain" description="TonB C-terminal" evidence="12">
    <location>
        <begin position="214"/>
        <end position="304"/>
    </location>
</feature>
<comment type="subcellular location">
    <subcellularLocation>
        <location evidence="1 10">Cell inner membrane</location>
        <topology evidence="1 10">Single-pass membrane protein</topology>
        <orientation evidence="1 10">Periplasmic side</orientation>
    </subcellularLocation>
</comment>
<protein>
    <recommendedName>
        <fullName evidence="10">Protein TonB</fullName>
    </recommendedName>
</protein>